<dbReference type="GO" id="GO:0030246">
    <property type="term" value="F:carbohydrate binding"/>
    <property type="evidence" value="ECO:0007669"/>
    <property type="project" value="UniProtKB-UniRule"/>
</dbReference>
<proteinExistence type="predicted"/>
<dbReference type="InterPro" id="IPR044156">
    <property type="entry name" value="Galectin-like"/>
</dbReference>
<evidence type="ECO:0000256" key="2">
    <source>
        <dbReference type="ARBA" id="ARBA00022737"/>
    </source>
</evidence>
<evidence type="ECO:0000256" key="1">
    <source>
        <dbReference type="ARBA" id="ARBA00022734"/>
    </source>
</evidence>
<evidence type="ECO:0000259" key="4">
    <source>
        <dbReference type="PROSITE" id="PS51304"/>
    </source>
</evidence>
<dbReference type="AlphaFoldDB" id="A0AAV2J5Y1"/>
<dbReference type="FunFam" id="2.60.120.200:FF:000124">
    <property type="entry name" value="Galectin-4"/>
    <property type="match status" value="1"/>
</dbReference>
<gene>
    <name evidence="5" type="ORF">KC01_LOCUS3563</name>
</gene>
<evidence type="ECO:0000313" key="5">
    <source>
        <dbReference type="EMBL" id="CAL1571447.1"/>
    </source>
</evidence>
<evidence type="ECO:0000256" key="3">
    <source>
        <dbReference type="RuleBase" id="RU102079"/>
    </source>
</evidence>
<dbReference type="Gene3D" id="2.60.120.200">
    <property type="match status" value="1"/>
</dbReference>
<evidence type="ECO:0000313" key="6">
    <source>
        <dbReference type="Proteomes" id="UP001497482"/>
    </source>
</evidence>
<sequence length="166" mass="18380">MAFNQQTPFYNPRVPFTGSIHGGLQDGKSITVSGRVLPAADRFSLNLQCGSGHNANVAFHFNPRFDCHPTTIVCNSQQSGAWAAEERHHNPPLPQGAGFSLTITVRAHAYQVSINNQHVLEFRHRLPFHQVDTIKVEGRVEISSISFMSPEAAVRAPLEYTDICMI</sequence>
<dbReference type="PROSITE" id="PS51304">
    <property type="entry name" value="GALECTIN"/>
    <property type="match status" value="1"/>
</dbReference>
<dbReference type="SMART" id="SM00908">
    <property type="entry name" value="Gal-bind_lectin"/>
    <property type="match status" value="1"/>
</dbReference>
<dbReference type="CDD" id="cd00070">
    <property type="entry name" value="GLECT"/>
    <property type="match status" value="1"/>
</dbReference>
<feature type="domain" description="Galectin" evidence="4">
    <location>
        <begin position="16"/>
        <end position="148"/>
    </location>
</feature>
<dbReference type="EMBL" id="OZ035832">
    <property type="protein sequence ID" value="CAL1571447.1"/>
    <property type="molecule type" value="Genomic_DNA"/>
</dbReference>
<dbReference type="InterPro" id="IPR001079">
    <property type="entry name" value="Galectin_CRD"/>
</dbReference>
<accession>A0AAV2J5Y1</accession>
<dbReference type="Pfam" id="PF00337">
    <property type="entry name" value="Gal-bind_lectin"/>
    <property type="match status" value="1"/>
</dbReference>
<organism evidence="5 6">
    <name type="scientific">Knipowitschia caucasica</name>
    <name type="common">Caucasian dwarf goby</name>
    <name type="synonym">Pomatoschistus caucasicus</name>
    <dbReference type="NCBI Taxonomy" id="637954"/>
    <lineage>
        <taxon>Eukaryota</taxon>
        <taxon>Metazoa</taxon>
        <taxon>Chordata</taxon>
        <taxon>Craniata</taxon>
        <taxon>Vertebrata</taxon>
        <taxon>Euteleostomi</taxon>
        <taxon>Actinopterygii</taxon>
        <taxon>Neopterygii</taxon>
        <taxon>Teleostei</taxon>
        <taxon>Neoteleostei</taxon>
        <taxon>Acanthomorphata</taxon>
        <taxon>Gobiaria</taxon>
        <taxon>Gobiiformes</taxon>
        <taxon>Gobioidei</taxon>
        <taxon>Gobiidae</taxon>
        <taxon>Gobiinae</taxon>
        <taxon>Knipowitschia</taxon>
    </lineage>
</organism>
<dbReference type="PANTHER" id="PTHR11346:SF32">
    <property type="entry name" value="GALECTIN-4"/>
    <property type="match status" value="1"/>
</dbReference>
<protein>
    <recommendedName>
        <fullName evidence="3">Galectin</fullName>
    </recommendedName>
</protein>
<keyword evidence="1 3" id="KW-0430">Lectin</keyword>
<name>A0AAV2J5Y1_KNICA</name>
<dbReference type="SMART" id="SM00276">
    <property type="entry name" value="GLECT"/>
    <property type="match status" value="1"/>
</dbReference>
<dbReference type="InterPro" id="IPR013320">
    <property type="entry name" value="ConA-like_dom_sf"/>
</dbReference>
<reference evidence="5 6" key="1">
    <citation type="submission" date="2024-04" db="EMBL/GenBank/DDBJ databases">
        <authorList>
            <person name="Waldvogel A.-M."/>
            <person name="Schoenle A."/>
        </authorList>
    </citation>
    <scope>NUCLEOTIDE SEQUENCE [LARGE SCALE GENOMIC DNA]</scope>
</reference>
<keyword evidence="2" id="KW-0677">Repeat</keyword>
<dbReference type="SUPFAM" id="SSF49899">
    <property type="entry name" value="Concanavalin A-like lectins/glucanases"/>
    <property type="match status" value="1"/>
</dbReference>
<dbReference type="Proteomes" id="UP001497482">
    <property type="component" value="Chromosome 10"/>
</dbReference>
<keyword evidence="6" id="KW-1185">Reference proteome</keyword>
<dbReference type="PANTHER" id="PTHR11346">
    <property type="entry name" value="GALECTIN"/>
    <property type="match status" value="1"/>
</dbReference>